<evidence type="ECO:0000256" key="2">
    <source>
        <dbReference type="ARBA" id="ARBA00022729"/>
    </source>
</evidence>
<dbReference type="InterPro" id="IPR025287">
    <property type="entry name" value="WAK_GUB"/>
</dbReference>
<accession>A0ABC8SLJ6</accession>
<comment type="subcellular location">
    <subcellularLocation>
        <location evidence="1">Membrane</location>
        <topology evidence="1">Single-pass membrane protein</topology>
    </subcellularLocation>
</comment>
<evidence type="ECO:0000313" key="5">
    <source>
        <dbReference type="EMBL" id="CAK9155923.1"/>
    </source>
</evidence>
<organism evidence="5 6">
    <name type="scientific">Ilex paraguariensis</name>
    <name type="common">yerba mate</name>
    <dbReference type="NCBI Taxonomy" id="185542"/>
    <lineage>
        <taxon>Eukaryota</taxon>
        <taxon>Viridiplantae</taxon>
        <taxon>Streptophyta</taxon>
        <taxon>Embryophyta</taxon>
        <taxon>Tracheophyta</taxon>
        <taxon>Spermatophyta</taxon>
        <taxon>Magnoliopsida</taxon>
        <taxon>eudicotyledons</taxon>
        <taxon>Gunneridae</taxon>
        <taxon>Pentapetalae</taxon>
        <taxon>asterids</taxon>
        <taxon>campanulids</taxon>
        <taxon>Aquifoliales</taxon>
        <taxon>Aquifoliaceae</taxon>
        <taxon>Ilex</taxon>
    </lineage>
</organism>
<feature type="chain" id="PRO_5044884572" description="Wall-associated receptor kinase galacturonan-binding domain-containing protein" evidence="3">
    <location>
        <begin position="27"/>
        <end position="307"/>
    </location>
</feature>
<gene>
    <name evidence="5" type="ORF">ILEXP_LOCUS24337</name>
</gene>
<protein>
    <recommendedName>
        <fullName evidence="4">Wall-associated receptor kinase galacturonan-binding domain-containing protein</fullName>
    </recommendedName>
</protein>
<feature type="signal peptide" evidence="3">
    <location>
        <begin position="1"/>
        <end position="26"/>
    </location>
</feature>
<dbReference type="EMBL" id="CAUOFW020002763">
    <property type="protein sequence ID" value="CAK9155923.1"/>
    <property type="molecule type" value="Genomic_DNA"/>
</dbReference>
<dbReference type="Pfam" id="PF13947">
    <property type="entry name" value="GUB_WAK_bind"/>
    <property type="match status" value="1"/>
</dbReference>
<feature type="domain" description="Wall-associated receptor kinase galacturonan-binding" evidence="4">
    <location>
        <begin position="39"/>
        <end position="98"/>
    </location>
</feature>
<comment type="caution">
    <text evidence="5">The sequence shown here is derived from an EMBL/GenBank/DDBJ whole genome shotgun (WGS) entry which is preliminary data.</text>
</comment>
<reference evidence="5 6" key="1">
    <citation type="submission" date="2024-02" db="EMBL/GenBank/DDBJ databases">
        <authorList>
            <person name="Vignale AGUSTIN F."/>
            <person name="Sosa J E."/>
            <person name="Modenutti C."/>
        </authorList>
    </citation>
    <scope>NUCLEOTIDE SEQUENCE [LARGE SCALE GENOMIC DNA]</scope>
</reference>
<dbReference type="Proteomes" id="UP001642360">
    <property type="component" value="Unassembled WGS sequence"/>
</dbReference>
<dbReference type="GO" id="GO:0016020">
    <property type="term" value="C:membrane"/>
    <property type="evidence" value="ECO:0007669"/>
    <property type="project" value="UniProtKB-SubCell"/>
</dbReference>
<proteinExistence type="predicted"/>
<name>A0ABC8SLJ6_9AQUA</name>
<evidence type="ECO:0000313" key="6">
    <source>
        <dbReference type="Proteomes" id="UP001642360"/>
    </source>
</evidence>
<sequence>MMGFSAMLAQLITIAILVLFPTSSSAAIPTTTVIAKPDCDDHCGNVKIPYPFGMTKDCYLNKFFFINCDVSFNPPKVFLRSSNLNVTDIFLDKGQIQILKYVSYDCYDRQGNNTDNQLYSLSLSKFTVSDTENKFTAVGCDTYAIVQGFKGDGQPYTAGCMSICDQKEAVIVDSCSGAGCCQLSIPEGLQNWTVKLDSYYNHTNVSDFNLCSYAFVAKESEFTFTKDSFQDLAHREKLPLVLDWSIGNQTCEVAQMDMDNYACKAVNSICTPLPRVKGSGYICNCPNGYQGNPYLLDGCQGMIILDV</sequence>
<keyword evidence="6" id="KW-1185">Reference proteome</keyword>
<evidence type="ECO:0000256" key="3">
    <source>
        <dbReference type="SAM" id="SignalP"/>
    </source>
</evidence>
<evidence type="ECO:0000259" key="4">
    <source>
        <dbReference type="Pfam" id="PF13947"/>
    </source>
</evidence>
<keyword evidence="2 3" id="KW-0732">Signal</keyword>
<evidence type="ECO:0000256" key="1">
    <source>
        <dbReference type="ARBA" id="ARBA00004167"/>
    </source>
</evidence>
<dbReference type="PANTHER" id="PTHR33491">
    <property type="entry name" value="OSJNBA0016N04.9 PROTEIN"/>
    <property type="match status" value="1"/>
</dbReference>
<dbReference type="AlphaFoldDB" id="A0ABC8SLJ6"/>